<dbReference type="EMBL" id="JBHSRF010000143">
    <property type="protein sequence ID" value="MFC6087447.1"/>
    <property type="molecule type" value="Genomic_DNA"/>
</dbReference>
<feature type="transmembrane region" description="Helical" evidence="1">
    <location>
        <begin position="37"/>
        <end position="57"/>
    </location>
</feature>
<dbReference type="Proteomes" id="UP001596137">
    <property type="component" value="Unassembled WGS sequence"/>
</dbReference>
<organism evidence="2 3">
    <name type="scientific">Sphaerisporangium aureirubrum</name>
    <dbReference type="NCBI Taxonomy" id="1544736"/>
    <lineage>
        <taxon>Bacteria</taxon>
        <taxon>Bacillati</taxon>
        <taxon>Actinomycetota</taxon>
        <taxon>Actinomycetes</taxon>
        <taxon>Streptosporangiales</taxon>
        <taxon>Streptosporangiaceae</taxon>
        <taxon>Sphaerisporangium</taxon>
    </lineage>
</organism>
<name>A0ABW1NYM9_9ACTN</name>
<evidence type="ECO:0000313" key="2">
    <source>
        <dbReference type="EMBL" id="MFC6087447.1"/>
    </source>
</evidence>
<accession>A0ABW1NYM9</accession>
<sequence length="67" mass="7072">MSAGLVTMMNATFALADVPWRSCSPPSLRYRPFPRRLGWTVAAAALAYALLLVSVVAGTGPPAREAP</sequence>
<protein>
    <submittedName>
        <fullName evidence="2">Uncharacterized protein</fullName>
    </submittedName>
</protein>
<keyword evidence="1" id="KW-0472">Membrane</keyword>
<comment type="caution">
    <text evidence="2">The sequence shown here is derived from an EMBL/GenBank/DDBJ whole genome shotgun (WGS) entry which is preliminary data.</text>
</comment>
<reference evidence="3" key="1">
    <citation type="journal article" date="2019" name="Int. J. Syst. Evol. Microbiol.">
        <title>The Global Catalogue of Microorganisms (GCM) 10K type strain sequencing project: providing services to taxonomists for standard genome sequencing and annotation.</title>
        <authorList>
            <consortium name="The Broad Institute Genomics Platform"/>
            <consortium name="The Broad Institute Genome Sequencing Center for Infectious Disease"/>
            <person name="Wu L."/>
            <person name="Ma J."/>
        </authorList>
    </citation>
    <scope>NUCLEOTIDE SEQUENCE [LARGE SCALE GENOMIC DNA]</scope>
    <source>
        <strain evidence="3">JCM 30346</strain>
    </source>
</reference>
<keyword evidence="3" id="KW-1185">Reference proteome</keyword>
<keyword evidence="1" id="KW-0812">Transmembrane</keyword>
<evidence type="ECO:0000313" key="3">
    <source>
        <dbReference type="Proteomes" id="UP001596137"/>
    </source>
</evidence>
<dbReference type="RefSeq" id="WP_380763702.1">
    <property type="nucleotide sequence ID" value="NZ_JBHSRF010000143.1"/>
</dbReference>
<proteinExistence type="predicted"/>
<keyword evidence="1" id="KW-1133">Transmembrane helix</keyword>
<evidence type="ECO:0000256" key="1">
    <source>
        <dbReference type="SAM" id="Phobius"/>
    </source>
</evidence>
<gene>
    <name evidence="2" type="ORF">ACFP1K_40220</name>
</gene>